<protein>
    <recommendedName>
        <fullName evidence="1">N-acetyltransferase domain-containing protein</fullName>
    </recommendedName>
</protein>
<dbReference type="GO" id="GO:1990189">
    <property type="term" value="F:protein N-terminal-serine acetyltransferase activity"/>
    <property type="evidence" value="ECO:0007669"/>
    <property type="project" value="TreeGrafter"/>
</dbReference>
<dbReference type="EMBL" id="MPGH01000014">
    <property type="protein sequence ID" value="OLN96815.1"/>
    <property type="molecule type" value="Genomic_DNA"/>
</dbReference>
<dbReference type="AlphaFoldDB" id="A0A1Q8S5U6"/>
<dbReference type="InterPro" id="IPR000182">
    <property type="entry name" value="GNAT_dom"/>
</dbReference>
<sequence>MDLPLGPPVPSGSAAAPTHTALHGRFTSVVPLESSHTEAIFKHLGQAENAWRWTYMLTEPLLEYNQCETAINEWSSSRDPLFFAVLSGPASDPSSEAVGIMSYLNIVPDHRRIEIGSITFGEQLKRTRAATEAQYLLMKNAFDSGYLRLEWKANHLNKPSLAAAERLGYVYEGIFRKHMIVKGRQRDTAWLSITDDEWPVVKGGLESWLSEANFDEQGKQRQTLKQAREAFLAGQTA</sequence>
<accession>A0A1Q8S5U6</accession>
<keyword evidence="3" id="KW-1185">Reference proteome</keyword>
<dbReference type="FunFam" id="3.40.630.30:FF:000047">
    <property type="entry name" value="Acetyltransferase, GNAT family"/>
    <property type="match status" value="1"/>
</dbReference>
<reference evidence="2 3" key="1">
    <citation type="submission" date="2016-11" db="EMBL/GenBank/DDBJ databases">
        <title>Draft Genome Assembly of Colletotrichum chlorophyti a pathogen of herbaceous plants.</title>
        <authorList>
            <person name="Gan P."/>
            <person name="Narusaka M."/>
            <person name="Tsushima A."/>
            <person name="Narusaka Y."/>
            <person name="Takano Y."/>
            <person name="Shirasu K."/>
        </authorList>
    </citation>
    <scope>NUCLEOTIDE SEQUENCE [LARGE SCALE GENOMIC DNA]</scope>
    <source>
        <strain evidence="2 3">NTL11</strain>
    </source>
</reference>
<feature type="domain" description="N-acetyltransferase" evidence="1">
    <location>
        <begin position="30"/>
        <end position="169"/>
    </location>
</feature>
<dbReference type="OrthoDB" id="41238at2759"/>
<organism evidence="2 3">
    <name type="scientific">Colletotrichum chlorophyti</name>
    <dbReference type="NCBI Taxonomy" id="708187"/>
    <lineage>
        <taxon>Eukaryota</taxon>
        <taxon>Fungi</taxon>
        <taxon>Dikarya</taxon>
        <taxon>Ascomycota</taxon>
        <taxon>Pezizomycotina</taxon>
        <taxon>Sordariomycetes</taxon>
        <taxon>Hypocreomycetidae</taxon>
        <taxon>Glomerellales</taxon>
        <taxon>Glomerellaceae</taxon>
        <taxon>Colletotrichum</taxon>
    </lineage>
</organism>
<evidence type="ECO:0000259" key="1">
    <source>
        <dbReference type="Pfam" id="PF13302"/>
    </source>
</evidence>
<dbReference type="Proteomes" id="UP000186583">
    <property type="component" value="Unassembled WGS sequence"/>
</dbReference>
<evidence type="ECO:0000313" key="3">
    <source>
        <dbReference type="Proteomes" id="UP000186583"/>
    </source>
</evidence>
<gene>
    <name evidence="2" type="ORF">CCHL11_02377</name>
</gene>
<dbReference type="InterPro" id="IPR051908">
    <property type="entry name" value="Ribosomal_N-acetyltransferase"/>
</dbReference>
<name>A0A1Q8S5U6_9PEZI</name>
<dbReference type="GO" id="GO:0008999">
    <property type="term" value="F:protein-N-terminal-alanine acetyltransferase activity"/>
    <property type="evidence" value="ECO:0007669"/>
    <property type="project" value="TreeGrafter"/>
</dbReference>
<proteinExistence type="predicted"/>
<evidence type="ECO:0000313" key="2">
    <source>
        <dbReference type="EMBL" id="OLN96815.1"/>
    </source>
</evidence>
<dbReference type="PANTHER" id="PTHR43441:SF2">
    <property type="entry name" value="FAMILY ACETYLTRANSFERASE, PUTATIVE (AFU_ORTHOLOGUE AFUA_7G00850)-RELATED"/>
    <property type="match status" value="1"/>
</dbReference>
<dbReference type="SUPFAM" id="SSF55729">
    <property type="entry name" value="Acyl-CoA N-acyltransferases (Nat)"/>
    <property type="match status" value="1"/>
</dbReference>
<dbReference type="PANTHER" id="PTHR43441">
    <property type="entry name" value="RIBOSOMAL-PROTEIN-SERINE ACETYLTRANSFERASE"/>
    <property type="match status" value="1"/>
</dbReference>
<comment type="caution">
    <text evidence="2">The sequence shown here is derived from an EMBL/GenBank/DDBJ whole genome shotgun (WGS) entry which is preliminary data.</text>
</comment>
<dbReference type="Gene3D" id="3.40.630.30">
    <property type="match status" value="1"/>
</dbReference>
<dbReference type="Pfam" id="PF13302">
    <property type="entry name" value="Acetyltransf_3"/>
    <property type="match status" value="1"/>
</dbReference>
<dbReference type="InterPro" id="IPR016181">
    <property type="entry name" value="Acyl_CoA_acyltransferase"/>
</dbReference>